<evidence type="ECO:0000313" key="7">
    <source>
        <dbReference type="Proteomes" id="UP000800092"/>
    </source>
</evidence>
<gene>
    <name evidence="6" type="ORF">EV356DRAFT_577632</name>
</gene>
<feature type="transmembrane region" description="Helical" evidence="5">
    <location>
        <begin position="394"/>
        <end position="416"/>
    </location>
</feature>
<dbReference type="Gene3D" id="1.20.58.340">
    <property type="entry name" value="Magnesium transport protein CorA, transmembrane region"/>
    <property type="match status" value="1"/>
</dbReference>
<sequence length="474" mass="53849">MSLYEKARLEPAACAGWYTSPPILAEDQLLGVDVDFVQDCFAEFATNLCDRSVDINIFSSRGVAGHAWHHFDDEDTVNAFLDGANGNVGTTLLSISQGDSLSRFHITASLLQKVIARYNVSPLLFDALSGVHSQTKVSEEGYGSCQHHSSDVRGRIFEVVYQLKYAEPNFRGQGCPYSFRTTQMYHQLCGADEGLRSFLLIFHPKENSKYEQELVRAASERQQWETIEQKPMRLHLLLLSRYVDQWRSLLSYLGGLYQKQRMDVQVVNFDDTEFYQKLNFKTMKSLRNLEERMQMLPAMIETSINVISLLKEVNNTLLKEKLCDQNEYILTTNALRSIEKRLHGYRKAAKTLLERTRGVSKLVSDALSLKSHKTATAISQNVLSLTLESVDDSAVVRVVTLATLMYLPGSFVASLFGMNILDFDERTASMRIANDFWIYLAVTTPLTALTGLAWWWASKRHKHKRAKKVQLSDV</sequence>
<dbReference type="SUPFAM" id="SSF144083">
    <property type="entry name" value="Magnesium transport protein CorA, transmembrane region"/>
    <property type="match status" value="1"/>
</dbReference>
<keyword evidence="7" id="KW-1185">Reference proteome</keyword>
<accession>A0A6A6H7B1</accession>
<evidence type="ECO:0000256" key="2">
    <source>
        <dbReference type="ARBA" id="ARBA00022692"/>
    </source>
</evidence>
<keyword evidence="3 5" id="KW-1133">Transmembrane helix</keyword>
<dbReference type="EMBL" id="ML991807">
    <property type="protein sequence ID" value="KAF2233403.1"/>
    <property type="molecule type" value="Genomic_DNA"/>
</dbReference>
<organism evidence="6 7">
    <name type="scientific">Viridothelium virens</name>
    <name type="common">Speckled blister lichen</name>
    <name type="synonym">Trypethelium virens</name>
    <dbReference type="NCBI Taxonomy" id="1048519"/>
    <lineage>
        <taxon>Eukaryota</taxon>
        <taxon>Fungi</taxon>
        <taxon>Dikarya</taxon>
        <taxon>Ascomycota</taxon>
        <taxon>Pezizomycotina</taxon>
        <taxon>Dothideomycetes</taxon>
        <taxon>Dothideomycetes incertae sedis</taxon>
        <taxon>Trypetheliales</taxon>
        <taxon>Trypetheliaceae</taxon>
        <taxon>Viridothelium</taxon>
    </lineage>
</organism>
<reference evidence="6" key="1">
    <citation type="journal article" date="2020" name="Stud. Mycol.">
        <title>101 Dothideomycetes genomes: a test case for predicting lifestyles and emergence of pathogens.</title>
        <authorList>
            <person name="Haridas S."/>
            <person name="Albert R."/>
            <person name="Binder M."/>
            <person name="Bloem J."/>
            <person name="Labutti K."/>
            <person name="Salamov A."/>
            <person name="Andreopoulos B."/>
            <person name="Baker S."/>
            <person name="Barry K."/>
            <person name="Bills G."/>
            <person name="Bluhm B."/>
            <person name="Cannon C."/>
            <person name="Castanera R."/>
            <person name="Culley D."/>
            <person name="Daum C."/>
            <person name="Ezra D."/>
            <person name="Gonzalez J."/>
            <person name="Henrissat B."/>
            <person name="Kuo A."/>
            <person name="Liang C."/>
            <person name="Lipzen A."/>
            <person name="Lutzoni F."/>
            <person name="Magnuson J."/>
            <person name="Mondo S."/>
            <person name="Nolan M."/>
            <person name="Ohm R."/>
            <person name="Pangilinan J."/>
            <person name="Park H.-J."/>
            <person name="Ramirez L."/>
            <person name="Alfaro M."/>
            <person name="Sun H."/>
            <person name="Tritt A."/>
            <person name="Yoshinaga Y."/>
            <person name="Zwiers L.-H."/>
            <person name="Turgeon B."/>
            <person name="Goodwin S."/>
            <person name="Spatafora J."/>
            <person name="Crous P."/>
            <person name="Grigoriev I."/>
        </authorList>
    </citation>
    <scope>NUCLEOTIDE SEQUENCE</scope>
    <source>
        <strain evidence="6">Tuck. ex Michener</strain>
    </source>
</reference>
<evidence type="ECO:0000313" key="6">
    <source>
        <dbReference type="EMBL" id="KAF2233403.1"/>
    </source>
</evidence>
<dbReference type="InterPro" id="IPR045863">
    <property type="entry name" value="CorA_TM1_TM2"/>
</dbReference>
<evidence type="ECO:0000256" key="5">
    <source>
        <dbReference type="SAM" id="Phobius"/>
    </source>
</evidence>
<evidence type="ECO:0000256" key="1">
    <source>
        <dbReference type="ARBA" id="ARBA00004141"/>
    </source>
</evidence>
<evidence type="ECO:0000256" key="3">
    <source>
        <dbReference type="ARBA" id="ARBA00022989"/>
    </source>
</evidence>
<dbReference type="GO" id="GO:0016020">
    <property type="term" value="C:membrane"/>
    <property type="evidence" value="ECO:0007669"/>
    <property type="project" value="UniProtKB-SubCell"/>
</dbReference>
<feature type="transmembrane region" description="Helical" evidence="5">
    <location>
        <begin position="436"/>
        <end position="457"/>
    </location>
</feature>
<name>A0A6A6H7B1_VIRVR</name>
<dbReference type="Proteomes" id="UP000800092">
    <property type="component" value="Unassembled WGS sequence"/>
</dbReference>
<comment type="subcellular location">
    <subcellularLocation>
        <location evidence="1">Membrane</location>
        <topology evidence="1">Multi-pass membrane protein</topology>
    </subcellularLocation>
</comment>
<dbReference type="OrthoDB" id="5396681at2759"/>
<evidence type="ECO:0008006" key="8">
    <source>
        <dbReference type="Google" id="ProtNLM"/>
    </source>
</evidence>
<evidence type="ECO:0000256" key="4">
    <source>
        <dbReference type="ARBA" id="ARBA00023136"/>
    </source>
</evidence>
<proteinExistence type="predicted"/>
<keyword evidence="2 5" id="KW-0812">Transmembrane</keyword>
<dbReference type="AlphaFoldDB" id="A0A6A6H7B1"/>
<keyword evidence="4 5" id="KW-0472">Membrane</keyword>
<protein>
    <recommendedName>
        <fullName evidence="8">Cora-domain-containing protein</fullName>
    </recommendedName>
</protein>